<accession>A0A2A2KI22</accession>
<proteinExistence type="predicted"/>
<gene>
    <name evidence="1" type="ORF">WR25_22610</name>
</gene>
<keyword evidence="2" id="KW-1185">Reference proteome</keyword>
<name>A0A2A2KI22_9BILA</name>
<comment type="caution">
    <text evidence="1">The sequence shown here is derived from an EMBL/GenBank/DDBJ whole genome shotgun (WGS) entry which is preliminary data.</text>
</comment>
<evidence type="ECO:0000313" key="2">
    <source>
        <dbReference type="Proteomes" id="UP000218231"/>
    </source>
</evidence>
<evidence type="ECO:0000313" key="1">
    <source>
        <dbReference type="EMBL" id="PAV73523.1"/>
    </source>
</evidence>
<dbReference type="AlphaFoldDB" id="A0A2A2KI22"/>
<dbReference type="EMBL" id="LIAE01008578">
    <property type="protein sequence ID" value="PAV73523.1"/>
    <property type="molecule type" value="Genomic_DNA"/>
</dbReference>
<reference evidence="1 2" key="1">
    <citation type="journal article" date="2017" name="Curr. Biol.">
        <title>Genome architecture and evolution of a unichromosomal asexual nematode.</title>
        <authorList>
            <person name="Fradin H."/>
            <person name="Zegar C."/>
            <person name="Gutwein M."/>
            <person name="Lucas J."/>
            <person name="Kovtun M."/>
            <person name="Corcoran D."/>
            <person name="Baugh L.R."/>
            <person name="Kiontke K."/>
            <person name="Gunsalus K."/>
            <person name="Fitch D.H."/>
            <person name="Piano F."/>
        </authorList>
    </citation>
    <scope>NUCLEOTIDE SEQUENCE [LARGE SCALE GENOMIC DNA]</scope>
    <source>
        <strain evidence="1">PF1309</strain>
    </source>
</reference>
<dbReference type="Proteomes" id="UP000218231">
    <property type="component" value="Unassembled WGS sequence"/>
</dbReference>
<organism evidence="1 2">
    <name type="scientific">Diploscapter pachys</name>
    <dbReference type="NCBI Taxonomy" id="2018661"/>
    <lineage>
        <taxon>Eukaryota</taxon>
        <taxon>Metazoa</taxon>
        <taxon>Ecdysozoa</taxon>
        <taxon>Nematoda</taxon>
        <taxon>Chromadorea</taxon>
        <taxon>Rhabditida</taxon>
        <taxon>Rhabditina</taxon>
        <taxon>Rhabditomorpha</taxon>
        <taxon>Rhabditoidea</taxon>
        <taxon>Rhabditidae</taxon>
        <taxon>Diploscapter</taxon>
    </lineage>
</organism>
<protein>
    <submittedName>
        <fullName evidence="1">Uncharacterized protein</fullName>
    </submittedName>
</protein>
<sequence length="166" mass="17818">MDAERAEQEGEDRGDIFVAIVHRCAGRRGCQDVAAARFGGHREDAERAVALCFEIDLHADLGLAALCPVFGGEAIALAVVARDQPFAAPRIHTQHLSAHAHSPARSRCIVAIRRRGARGYSAARRSVRRASVVSAATCAAKALRPARVAAAQVRERPSLLALRRLT</sequence>